<dbReference type="InterPro" id="IPR034139">
    <property type="entry name" value="TOPRIM_OLD"/>
</dbReference>
<evidence type="ECO:0000259" key="2">
    <source>
        <dbReference type="Pfam" id="PF20469"/>
    </source>
</evidence>
<feature type="domain" description="Endonuclease GajA/Old nuclease/RecF-like AAA" evidence="1">
    <location>
        <begin position="64"/>
        <end position="225"/>
    </location>
</feature>
<evidence type="ECO:0000313" key="4">
    <source>
        <dbReference type="Proteomes" id="UP000013165"/>
    </source>
</evidence>
<dbReference type="AlphaFoldDB" id="A0A371CGC3"/>
<sequence length="519" mass="58163">MNAYALKPLLRVDFVPAQRGLGQEEADGRPGSDPHRIGLFSSQVLKFARQNLNSDTPTPGHHPDLIKAVTNAQNDLDTQIRAALAPTIKDVEKLGYPGLHDPQQIDFRTRIHTSDLLNHNTAVQYRMDGQEGNTYFPEHTIGLGYQNLQSLSYQLVSFRETRLNPSEGAPAAVHLVLLEEPEAHLHVQVQRIFPKKALELITPSDSNHAHLANQLILSTHASHLAHSDSFTRLRYVRRASSESPESMPYSEVINLADVFGDDFKTLAFAERYFHVQHTDLLFADAAIFVEGTAERMLVPFFIDGEFEELSRRYLSFLDIGGSHAHRLKPLVERLGIPTVIITDIDPVEVTKSKANRTVRKATVIRSPKNLECGNDTLTKWHPRKICLDDFGALSGEDLTWVSENGTRVRFAWQLPIFSNGPWPSSFEDSFILSNLDWFKRQMDETGPLGKACEVARECEGPNELNEALHEMLHGSFKKGDFASTIFEKLSIGEPLTCPSYISDALGWLQRELDPKKGGG</sequence>
<dbReference type="InterPro" id="IPR051396">
    <property type="entry name" value="Bact_Antivir_Def_Nuclease"/>
</dbReference>
<proteinExistence type="predicted"/>
<dbReference type="EMBL" id="APLQ01000011">
    <property type="protein sequence ID" value="RDW95449.1"/>
    <property type="molecule type" value="Genomic_DNA"/>
</dbReference>
<accession>A0A371CGC3</accession>
<evidence type="ECO:0000313" key="3">
    <source>
        <dbReference type="EMBL" id="RDW95449.1"/>
    </source>
</evidence>
<protein>
    <submittedName>
        <fullName evidence="3">Uncharacterized protein</fullName>
    </submittedName>
</protein>
<name>A0A371CGC3_9GAMM</name>
<dbReference type="OrthoDB" id="3322489at2"/>
<dbReference type="PANTHER" id="PTHR43581">
    <property type="entry name" value="ATP/GTP PHOSPHATASE"/>
    <property type="match status" value="1"/>
</dbReference>
<dbReference type="CDD" id="cd01026">
    <property type="entry name" value="TOPRIM_OLD"/>
    <property type="match status" value="1"/>
</dbReference>
<dbReference type="STRING" id="626887.J057_12091"/>
<gene>
    <name evidence="3" type="ORF">J057_24310</name>
</gene>
<dbReference type="Pfam" id="PF20469">
    <property type="entry name" value="OLD-like_TOPRIM"/>
    <property type="match status" value="1"/>
</dbReference>
<keyword evidence="4" id="KW-1185">Reference proteome</keyword>
<evidence type="ECO:0000259" key="1">
    <source>
        <dbReference type="Pfam" id="PF13175"/>
    </source>
</evidence>
<comment type="caution">
    <text evidence="3">The sequence shown here is derived from an EMBL/GenBank/DDBJ whole genome shotgun (WGS) entry which is preliminary data.</text>
</comment>
<dbReference type="InterPro" id="IPR041685">
    <property type="entry name" value="AAA_GajA/Old/RecF-like"/>
</dbReference>
<feature type="domain" description="OLD protein-like TOPRIM" evidence="2">
    <location>
        <begin position="281"/>
        <end position="345"/>
    </location>
</feature>
<reference evidence="3 4" key="1">
    <citation type="journal article" date="2013" name="Genome Announc.">
        <title>Genome Sequence of the Polycyclic Aromatic Hydrocarbon-Degrading Bacterium Strain Marinobacter nanhaiticus D15-8WT.</title>
        <authorList>
            <person name="Cui Z."/>
            <person name="Gao W."/>
            <person name="Li Q."/>
            <person name="Xu G."/>
            <person name="Zheng L."/>
        </authorList>
    </citation>
    <scope>NUCLEOTIDE SEQUENCE [LARGE SCALE GENOMIC DNA]</scope>
    <source>
        <strain evidence="3 4">D15-8W</strain>
    </source>
</reference>
<dbReference type="Pfam" id="PF13175">
    <property type="entry name" value="AAA_15"/>
    <property type="match status" value="1"/>
</dbReference>
<dbReference type="RefSeq" id="WP_081614573.1">
    <property type="nucleotide sequence ID" value="NZ_AP028878.1"/>
</dbReference>
<organism evidence="3 4">
    <name type="scientific">Marinobacter nanhaiticus D15-8W</name>
    <dbReference type="NCBI Taxonomy" id="626887"/>
    <lineage>
        <taxon>Bacteria</taxon>
        <taxon>Pseudomonadati</taxon>
        <taxon>Pseudomonadota</taxon>
        <taxon>Gammaproteobacteria</taxon>
        <taxon>Pseudomonadales</taxon>
        <taxon>Marinobacteraceae</taxon>
        <taxon>Marinobacter</taxon>
    </lineage>
</organism>
<dbReference type="Proteomes" id="UP000013165">
    <property type="component" value="Unassembled WGS sequence"/>
</dbReference>
<dbReference type="PANTHER" id="PTHR43581:SF2">
    <property type="entry name" value="EXCINUCLEASE ATPASE SUBUNIT"/>
    <property type="match status" value="1"/>
</dbReference>